<dbReference type="Gene3D" id="3.40.50.150">
    <property type="entry name" value="Vaccinia Virus protein VP39"/>
    <property type="match status" value="1"/>
</dbReference>
<dbReference type="InterPro" id="IPR052514">
    <property type="entry name" value="SAM-dependent_MTase"/>
</dbReference>
<dbReference type="PANTHER" id="PTHR34203">
    <property type="entry name" value="METHYLTRANSFERASE, FKBM FAMILY PROTEIN"/>
    <property type="match status" value="1"/>
</dbReference>
<protein>
    <submittedName>
        <fullName evidence="2">Methyltransferase, FkbM family</fullName>
    </submittedName>
</protein>
<dbReference type="Proteomes" id="UP000182146">
    <property type="component" value="Unassembled WGS sequence"/>
</dbReference>
<dbReference type="PANTHER" id="PTHR34203:SF15">
    <property type="entry name" value="SLL1173 PROTEIN"/>
    <property type="match status" value="1"/>
</dbReference>
<dbReference type="InterPro" id="IPR006342">
    <property type="entry name" value="FkbM_mtfrase"/>
</dbReference>
<dbReference type="STRING" id="392333.SAMN05660860_03122"/>
<proteinExistence type="predicted"/>
<dbReference type="SUPFAM" id="SSF53335">
    <property type="entry name" value="S-adenosyl-L-methionine-dependent methyltransferases"/>
    <property type="match status" value="1"/>
</dbReference>
<gene>
    <name evidence="2" type="ORF">SAMN05660860_03122</name>
</gene>
<sequence length="359" mass="40805">MVITFAKAKFDMEKLLLKQESVVIFGAGLAGKNALKVLKGKGIKVLFFCDNDKKKLGSYIEGIEIFPPSHLLEHTEKTILIASDYFGEISRQLQAIGITKFYYFGFCFDYERWHGHFDSRRLEACQSRINISYKLFSDEESRNLFASLVEFRKTLGASGASWSPFDEYFHPEVNPKQGDTIIDGGAWTGDTAEAFSRALNGKCQIYSFEPDDESFCKLRENVSTQSLNGSVHPVKLGLWSHAATLKFESCRENSMQHQVSENGDLQIQVTSIDEFASKNNIKIDLIKMDIEGSEIEALLGACETIRKSRPRLQICSYHKFDDLWEIPILIKELFPGYLLYLGHHSQNIFETIVYAKSPQ</sequence>
<keyword evidence="2" id="KW-0489">Methyltransferase</keyword>
<dbReference type="EMBL" id="FNGU01000009">
    <property type="protein sequence ID" value="SDM75304.1"/>
    <property type="molecule type" value="Genomic_DNA"/>
</dbReference>
<feature type="domain" description="Methyltransferase FkbM" evidence="1">
    <location>
        <begin position="185"/>
        <end position="323"/>
    </location>
</feature>
<keyword evidence="2" id="KW-0808">Transferase</keyword>
<dbReference type="Pfam" id="PF05050">
    <property type="entry name" value="Methyltransf_21"/>
    <property type="match status" value="1"/>
</dbReference>
<dbReference type="GO" id="GO:0032259">
    <property type="term" value="P:methylation"/>
    <property type="evidence" value="ECO:0007669"/>
    <property type="project" value="UniProtKB-KW"/>
</dbReference>
<dbReference type="NCBIfam" id="TIGR01444">
    <property type="entry name" value="fkbM_fam"/>
    <property type="match status" value="1"/>
</dbReference>
<dbReference type="GO" id="GO:0008168">
    <property type="term" value="F:methyltransferase activity"/>
    <property type="evidence" value="ECO:0007669"/>
    <property type="project" value="UniProtKB-KW"/>
</dbReference>
<dbReference type="InterPro" id="IPR029063">
    <property type="entry name" value="SAM-dependent_MTases_sf"/>
</dbReference>
<evidence type="ECO:0000313" key="3">
    <source>
        <dbReference type="Proteomes" id="UP000182146"/>
    </source>
</evidence>
<dbReference type="Gene3D" id="3.40.50.720">
    <property type="entry name" value="NAD(P)-binding Rossmann-like Domain"/>
    <property type="match status" value="1"/>
</dbReference>
<reference evidence="2 3" key="1">
    <citation type="submission" date="2016-10" db="EMBL/GenBank/DDBJ databases">
        <authorList>
            <person name="de Groot N.N."/>
        </authorList>
    </citation>
    <scope>NUCLEOTIDE SEQUENCE [LARGE SCALE GENOMIC DNA]</scope>
    <source>
        <strain evidence="2 3">DSM 17813</strain>
    </source>
</reference>
<organism evidence="2 3">
    <name type="scientific">Geoalkalibacter ferrihydriticus</name>
    <dbReference type="NCBI Taxonomy" id="392333"/>
    <lineage>
        <taxon>Bacteria</taxon>
        <taxon>Pseudomonadati</taxon>
        <taxon>Thermodesulfobacteriota</taxon>
        <taxon>Desulfuromonadia</taxon>
        <taxon>Desulfuromonadales</taxon>
        <taxon>Geoalkalibacteraceae</taxon>
        <taxon>Geoalkalibacter</taxon>
    </lineage>
</organism>
<evidence type="ECO:0000259" key="1">
    <source>
        <dbReference type="Pfam" id="PF05050"/>
    </source>
</evidence>
<name>A0A1G9VSY1_9BACT</name>
<dbReference type="AlphaFoldDB" id="A0A1G9VSY1"/>
<accession>A0A1G9VSY1</accession>
<evidence type="ECO:0000313" key="2">
    <source>
        <dbReference type="EMBL" id="SDM75304.1"/>
    </source>
</evidence>